<keyword evidence="2" id="KW-0862">Zinc</keyword>
<evidence type="ECO:0008006" key="10">
    <source>
        <dbReference type="Google" id="ProtNLM"/>
    </source>
</evidence>
<dbReference type="InParanoid" id="A0A2N3N8R4"/>
<evidence type="ECO:0000256" key="2">
    <source>
        <dbReference type="ARBA" id="ARBA00022833"/>
    </source>
</evidence>
<evidence type="ECO:0000256" key="7">
    <source>
        <dbReference type="SAM" id="MobiDB-lite"/>
    </source>
</evidence>
<evidence type="ECO:0000256" key="4">
    <source>
        <dbReference type="ARBA" id="ARBA00023125"/>
    </source>
</evidence>
<dbReference type="OrthoDB" id="3145928at2759"/>
<keyword evidence="6" id="KW-0539">Nucleus</keyword>
<dbReference type="PANTHER" id="PTHR36206:SF13">
    <property type="entry name" value="TRANSCRIPTIONAL REGULATORY PROTEIN MOC3"/>
    <property type="match status" value="1"/>
</dbReference>
<evidence type="ECO:0000256" key="5">
    <source>
        <dbReference type="ARBA" id="ARBA00023163"/>
    </source>
</evidence>
<feature type="region of interest" description="Disordered" evidence="7">
    <location>
        <begin position="1"/>
        <end position="72"/>
    </location>
</feature>
<keyword evidence="5" id="KW-0804">Transcription</keyword>
<evidence type="ECO:0000313" key="9">
    <source>
        <dbReference type="Proteomes" id="UP000233524"/>
    </source>
</evidence>
<evidence type="ECO:0000313" key="8">
    <source>
        <dbReference type="EMBL" id="PKS08831.1"/>
    </source>
</evidence>
<feature type="region of interest" description="Disordered" evidence="7">
    <location>
        <begin position="92"/>
        <end position="145"/>
    </location>
</feature>
<feature type="region of interest" description="Disordered" evidence="7">
    <location>
        <begin position="772"/>
        <end position="794"/>
    </location>
</feature>
<dbReference type="GO" id="GO:0008270">
    <property type="term" value="F:zinc ion binding"/>
    <property type="evidence" value="ECO:0007669"/>
    <property type="project" value="InterPro"/>
</dbReference>
<dbReference type="SUPFAM" id="SSF57701">
    <property type="entry name" value="Zn2/Cys6 DNA-binding domain"/>
    <property type="match status" value="1"/>
</dbReference>
<dbReference type="AlphaFoldDB" id="A0A2N3N8R4"/>
<feature type="compositionally biased region" description="Polar residues" evidence="7">
    <location>
        <begin position="109"/>
        <end position="134"/>
    </location>
</feature>
<feature type="compositionally biased region" description="Basic residues" evidence="7">
    <location>
        <begin position="135"/>
        <end position="145"/>
    </location>
</feature>
<keyword evidence="4" id="KW-0238">DNA-binding</keyword>
<dbReference type="EMBL" id="NLAX01000010">
    <property type="protein sequence ID" value="PKS08831.1"/>
    <property type="molecule type" value="Genomic_DNA"/>
</dbReference>
<gene>
    <name evidence="8" type="ORF">jhhlp_003440</name>
</gene>
<dbReference type="Proteomes" id="UP000233524">
    <property type="component" value="Unassembled WGS sequence"/>
</dbReference>
<keyword evidence="3" id="KW-0805">Transcription regulation</keyword>
<keyword evidence="9" id="KW-1185">Reference proteome</keyword>
<accession>A0A2N3N8R4</accession>
<organism evidence="8 9">
    <name type="scientific">Lomentospora prolificans</name>
    <dbReference type="NCBI Taxonomy" id="41688"/>
    <lineage>
        <taxon>Eukaryota</taxon>
        <taxon>Fungi</taxon>
        <taxon>Dikarya</taxon>
        <taxon>Ascomycota</taxon>
        <taxon>Pezizomycotina</taxon>
        <taxon>Sordariomycetes</taxon>
        <taxon>Hypocreomycetidae</taxon>
        <taxon>Microascales</taxon>
        <taxon>Microascaceae</taxon>
        <taxon>Lomentospora</taxon>
    </lineage>
</organism>
<feature type="compositionally biased region" description="Acidic residues" evidence="7">
    <location>
        <begin position="773"/>
        <end position="783"/>
    </location>
</feature>
<evidence type="ECO:0000256" key="3">
    <source>
        <dbReference type="ARBA" id="ARBA00023015"/>
    </source>
</evidence>
<dbReference type="InterPro" id="IPR001138">
    <property type="entry name" value="Zn2Cys6_DnaBD"/>
</dbReference>
<feature type="compositionally biased region" description="Low complexity" evidence="7">
    <location>
        <begin position="48"/>
        <end position="72"/>
    </location>
</feature>
<keyword evidence="1" id="KW-0479">Metal-binding</keyword>
<proteinExistence type="predicted"/>
<dbReference type="PANTHER" id="PTHR36206">
    <property type="entry name" value="ASPERCRYPTIN BIOSYNTHESIS CLUSTER-SPECIFIC TRANSCRIPTION REGULATOR ATNN-RELATED"/>
    <property type="match status" value="1"/>
</dbReference>
<dbReference type="GO" id="GO:0000981">
    <property type="term" value="F:DNA-binding transcription factor activity, RNA polymerase II-specific"/>
    <property type="evidence" value="ECO:0007669"/>
    <property type="project" value="InterPro"/>
</dbReference>
<evidence type="ECO:0000256" key="6">
    <source>
        <dbReference type="ARBA" id="ARBA00023242"/>
    </source>
</evidence>
<dbReference type="STRING" id="41688.A0A2N3N8R4"/>
<name>A0A2N3N8R4_9PEZI</name>
<reference evidence="8 9" key="1">
    <citation type="journal article" date="2017" name="G3 (Bethesda)">
        <title>First Draft Genome Sequence of the Pathogenic Fungus Lomentospora prolificans (Formerly Scedosporium prolificans).</title>
        <authorList>
            <person name="Luo R."/>
            <person name="Zimin A."/>
            <person name="Workman R."/>
            <person name="Fan Y."/>
            <person name="Pertea G."/>
            <person name="Grossman N."/>
            <person name="Wear M.P."/>
            <person name="Jia B."/>
            <person name="Miller H."/>
            <person name="Casadevall A."/>
            <person name="Timp W."/>
            <person name="Zhang S.X."/>
            <person name="Salzberg S.L."/>
        </authorList>
    </citation>
    <scope>NUCLEOTIDE SEQUENCE [LARGE SCALE GENOMIC DNA]</scope>
    <source>
        <strain evidence="8 9">JHH-5317</strain>
    </source>
</reference>
<sequence length="794" mass="86907">MSVALTTPRRGLRGRLKESGRAQFFEDPPQVGHGEQSYPWDWFADDIQQQQQQQQWEDQQQLSQLQDPRQWQPQDRAHEPLFLLFQNWDPSSQAMIPVPPRQGQFPDTPGSTSSEGTSQRSAAASSTPGLQNQQPKKRTRASKPKVRTGCITWIRRVKCGEEKPACIRCTSTGRVCDGYDTEGVVAKKQQQQQQPSPNQLLAQNRSRGLQPAPTVANPAVVGLSPSSSVTTPVASSGGTAGVVVPAAAASTASAASVSSSSSSPPSITVFHASPANAPVVPGLQPQIPFRPSLRPEIDLTDVETAYLSEFTRVAEVGLSQHVSNLDEFWRWTVPRMCMQDRTVRHAIVALGAALRTYRQAGDMPGHTAPGSGIGAGGGGATIAMAASQQSEVVMLEHYGQAMALLRQANLAAPGAVTLALVCCLAFVYIESLRGNWPDALTHLRSGLTIIDTIPLDTLKALADPQGCAMLPSGPLLNLGNEMDYVLRAFATLESSACLYTDDFEPTIALKLYRSRNLSESIQFPEFADINEAHRAVAQFSRDVLALSWTWQKDRSRTANRVLPSVGGTEMSQAPQAHVVAQRDVLRLHASRLEARLRQFREGPSAPQKRSIEYTSMLMDVLHFTCCKELCSSLDRDAPLAPTSPTFEYVDPLSEATYANIVQIAESIKHGISSAASPAQRGRWFMIDIGIVCPLHFVVYNCRDESTREKALDVLQDWSRRENLWDGPEIVRLLRAAGPRVATAGAPEVLPLSLSRAVAIPALRERLDNLSIKEDDDDHEQDDEMLLRKRGRPFP</sequence>
<dbReference type="CDD" id="cd00067">
    <property type="entry name" value="GAL4"/>
    <property type="match status" value="1"/>
</dbReference>
<dbReference type="Pfam" id="PF11951">
    <property type="entry name" value="Fungal_trans_2"/>
    <property type="match status" value="1"/>
</dbReference>
<dbReference type="InterPro" id="IPR021858">
    <property type="entry name" value="Fun_TF"/>
</dbReference>
<comment type="caution">
    <text evidence="8">The sequence shown here is derived from an EMBL/GenBank/DDBJ whole genome shotgun (WGS) entry which is preliminary data.</text>
</comment>
<protein>
    <recommendedName>
        <fullName evidence="10">Zn(2)-C6 fungal-type domain-containing protein</fullName>
    </recommendedName>
</protein>
<dbReference type="VEuPathDB" id="FungiDB:jhhlp_003440"/>
<evidence type="ECO:0000256" key="1">
    <source>
        <dbReference type="ARBA" id="ARBA00022723"/>
    </source>
</evidence>
<dbReference type="InterPro" id="IPR052360">
    <property type="entry name" value="Transcr_Regulatory_Proteins"/>
</dbReference>
<dbReference type="InterPro" id="IPR036864">
    <property type="entry name" value="Zn2-C6_fun-type_DNA-bd_sf"/>
</dbReference>
<dbReference type="GO" id="GO:0003677">
    <property type="term" value="F:DNA binding"/>
    <property type="evidence" value="ECO:0007669"/>
    <property type="project" value="UniProtKB-KW"/>
</dbReference>